<reference evidence="2" key="1">
    <citation type="journal article" name="DNA Res.">
        <title>The physiological potential of anammox bacteria as revealed by their core genome structure.</title>
        <authorList>
            <person name="Okubo T."/>
            <person name="Toyoda A."/>
            <person name="Fukuhara K."/>
            <person name="Uchiyama I."/>
            <person name="Harigaya Y."/>
            <person name="Kuroiwa M."/>
            <person name="Suzuki T."/>
            <person name="Murakami Y."/>
            <person name="Suwa Y."/>
            <person name="Takami H."/>
        </authorList>
    </citation>
    <scope>NUCLEOTIDE SEQUENCE</scope>
    <source>
        <strain evidence="2">317325-2</strain>
    </source>
</reference>
<dbReference type="InterPro" id="IPR013424">
    <property type="entry name" value="Ice-binding_C"/>
</dbReference>
<dbReference type="Proteomes" id="UP000662873">
    <property type="component" value="Chromosome"/>
</dbReference>
<evidence type="ECO:0000313" key="2">
    <source>
        <dbReference type="EMBL" id="BBO24884.1"/>
    </source>
</evidence>
<dbReference type="NCBIfam" id="TIGR02595">
    <property type="entry name" value="PEP_CTERM"/>
    <property type="match status" value="1"/>
</dbReference>
<feature type="domain" description="Ice-binding protein C-terminal" evidence="1">
    <location>
        <begin position="176"/>
        <end position="196"/>
    </location>
</feature>
<sequence>MKRGNLGRGTLAVVASLGAAQAGAIFYDFDSLANGVHSPNDVPGLTIETGSVDVWANVGDTITFNSVIPQFLVSGNYGNASDKIIYAGGTKDLLITPDSAFTSASVWSDGFDGAGQDVIRILGLAATGNPYEYLVLDYDGGLDGLIQIAVDSSTFDAIILECTTEQEGFNDLDLTPVPEPATLAALGMGLGLLCRRGRSTSSRA</sequence>
<proteinExistence type="predicted"/>
<dbReference type="AlphaFoldDB" id="A0A809SFJ7"/>
<dbReference type="KEGG" id="npy:NPRO_24790"/>
<organism evidence="2 3">
    <name type="scientific">Candidatus Nitrosymbiomonas proteolyticus</name>
    <dbReference type="NCBI Taxonomy" id="2608984"/>
    <lineage>
        <taxon>Bacteria</taxon>
        <taxon>Bacillati</taxon>
        <taxon>Armatimonadota</taxon>
        <taxon>Armatimonadota incertae sedis</taxon>
        <taxon>Candidatus Nitrosymbiomonas</taxon>
    </lineage>
</organism>
<protein>
    <recommendedName>
        <fullName evidence="1">Ice-binding protein C-terminal domain-containing protein</fullName>
    </recommendedName>
</protein>
<evidence type="ECO:0000259" key="1">
    <source>
        <dbReference type="Pfam" id="PF07589"/>
    </source>
</evidence>
<accession>A0A809SFJ7</accession>
<dbReference type="EMBL" id="AP021858">
    <property type="protein sequence ID" value="BBO24884.1"/>
    <property type="molecule type" value="Genomic_DNA"/>
</dbReference>
<gene>
    <name evidence="2" type="ORF">NPRO_24790</name>
</gene>
<dbReference type="Pfam" id="PF07589">
    <property type="entry name" value="PEP-CTERM"/>
    <property type="match status" value="1"/>
</dbReference>
<evidence type="ECO:0000313" key="3">
    <source>
        <dbReference type="Proteomes" id="UP000662873"/>
    </source>
</evidence>
<name>A0A809SFJ7_9BACT</name>